<evidence type="ECO:0000313" key="4">
    <source>
        <dbReference type="Proteomes" id="UP000481153"/>
    </source>
</evidence>
<sequence length="235" mass="24662">MKVAVLLAVLAAAVVARNEPTCAEAFDTCAGNQPCCNGLKCHVFRDGVAQCLEHDPKPKAKDAEESCTNVSVLGDATFCVRGVACGDNGDVCPKKGDVAVGDCVSTLKSYVEKAKCVAPSDAVCQKTPQGPRSCMFGAVQATNSTTNSTLNSTGTISFPNGTSKCSTNWSQCNGQNWPLGVCCEDPKFTCNKKNDYLSLCEPKDFKRENSGDGPENEAGDCDEGRGEAHTDPSQG</sequence>
<protein>
    <recommendedName>
        <fullName evidence="5">CBM1 domain-containing protein</fullName>
    </recommendedName>
</protein>
<comment type="caution">
    <text evidence="3">The sequence shown here is derived from an EMBL/GenBank/DDBJ whole genome shotgun (WGS) entry which is preliminary data.</text>
</comment>
<feature type="signal peptide" evidence="2">
    <location>
        <begin position="1"/>
        <end position="16"/>
    </location>
</feature>
<dbReference type="EMBL" id="VJMJ01000048">
    <property type="protein sequence ID" value="KAF0740589.1"/>
    <property type="molecule type" value="Genomic_DNA"/>
</dbReference>
<gene>
    <name evidence="3" type="ORF">Ae201684_003966</name>
</gene>
<dbReference type="VEuPathDB" id="FungiDB:AeMF1_010244"/>
<reference evidence="3 4" key="1">
    <citation type="submission" date="2019-07" db="EMBL/GenBank/DDBJ databases">
        <title>Genomics analysis of Aphanomyces spp. identifies a new class of oomycete effector associated with host adaptation.</title>
        <authorList>
            <person name="Gaulin E."/>
        </authorList>
    </citation>
    <scope>NUCLEOTIDE SEQUENCE [LARGE SCALE GENOMIC DNA]</scope>
    <source>
        <strain evidence="3 4">ATCC 201684</strain>
    </source>
</reference>
<organism evidence="3 4">
    <name type="scientific">Aphanomyces euteiches</name>
    <dbReference type="NCBI Taxonomy" id="100861"/>
    <lineage>
        <taxon>Eukaryota</taxon>
        <taxon>Sar</taxon>
        <taxon>Stramenopiles</taxon>
        <taxon>Oomycota</taxon>
        <taxon>Saprolegniomycetes</taxon>
        <taxon>Saprolegniales</taxon>
        <taxon>Verrucalvaceae</taxon>
        <taxon>Aphanomyces</taxon>
    </lineage>
</organism>
<proteinExistence type="predicted"/>
<keyword evidence="4" id="KW-1185">Reference proteome</keyword>
<name>A0A6G0XJX8_9STRA</name>
<feature type="chain" id="PRO_5026072153" description="CBM1 domain-containing protein" evidence="2">
    <location>
        <begin position="17"/>
        <end position="235"/>
    </location>
</feature>
<feature type="region of interest" description="Disordered" evidence="1">
    <location>
        <begin position="203"/>
        <end position="235"/>
    </location>
</feature>
<dbReference type="Proteomes" id="UP000481153">
    <property type="component" value="Unassembled WGS sequence"/>
</dbReference>
<evidence type="ECO:0008006" key="5">
    <source>
        <dbReference type="Google" id="ProtNLM"/>
    </source>
</evidence>
<dbReference type="AlphaFoldDB" id="A0A6G0XJX8"/>
<evidence type="ECO:0000313" key="3">
    <source>
        <dbReference type="EMBL" id="KAF0740589.1"/>
    </source>
</evidence>
<feature type="compositionally biased region" description="Basic and acidic residues" evidence="1">
    <location>
        <begin position="222"/>
        <end position="235"/>
    </location>
</feature>
<evidence type="ECO:0000256" key="2">
    <source>
        <dbReference type="SAM" id="SignalP"/>
    </source>
</evidence>
<accession>A0A6G0XJX8</accession>
<evidence type="ECO:0000256" key="1">
    <source>
        <dbReference type="SAM" id="MobiDB-lite"/>
    </source>
</evidence>
<keyword evidence="2" id="KW-0732">Signal</keyword>